<evidence type="ECO:0000313" key="1">
    <source>
        <dbReference type="EMBL" id="KAH9832776.1"/>
    </source>
</evidence>
<name>A0A9W7SVW1_9PEZI</name>
<evidence type="ECO:0000313" key="2">
    <source>
        <dbReference type="Proteomes" id="UP001138500"/>
    </source>
</evidence>
<sequence>MDKLYLGGGPLYSRHGLDCLALTQADAARVKTWCSGNCIEGKPEFACMVVSSGCCGIGAPC</sequence>
<reference evidence="1 2" key="2">
    <citation type="journal article" date="2021" name="Curr. Genet.">
        <title>Genetic response to nitrogen starvation in the aggressive Eucalyptus foliar pathogen Teratosphaeria destructans.</title>
        <authorList>
            <person name="Havenga M."/>
            <person name="Wingfield B.D."/>
            <person name="Wingfield M.J."/>
            <person name="Dreyer L.L."/>
            <person name="Roets F."/>
            <person name="Aylward J."/>
        </authorList>
    </citation>
    <scope>NUCLEOTIDE SEQUENCE [LARGE SCALE GENOMIC DNA]</scope>
    <source>
        <strain evidence="1">CMW44962</strain>
    </source>
</reference>
<dbReference type="OrthoDB" id="10309184at2759"/>
<gene>
    <name evidence="1" type="ORF">Tdes44962_MAKER00257</name>
</gene>
<proteinExistence type="predicted"/>
<accession>A0A9W7SVW1</accession>
<comment type="caution">
    <text evidence="1">The sequence shown here is derived from an EMBL/GenBank/DDBJ whole genome shotgun (WGS) entry which is preliminary data.</text>
</comment>
<dbReference type="EMBL" id="RIBY02001112">
    <property type="protein sequence ID" value="KAH9832776.1"/>
    <property type="molecule type" value="Genomic_DNA"/>
</dbReference>
<keyword evidence="2" id="KW-1185">Reference proteome</keyword>
<reference evidence="1 2" key="1">
    <citation type="journal article" date="2018" name="IMA Fungus">
        <title>IMA Genome-F 10: Nine draft genome sequences of Claviceps purpurea s.lat., including C. arundinis, C. humidiphila, and C. cf. spartinae, pseudomolecules for the pitch canker pathogen Fusarium circinatum, draft genome of Davidsoniella eucalypti, Grosmannia galeiformis, Quambalaria eucalypti, and Teratosphaeria destructans.</title>
        <authorList>
            <person name="Wingfield B.D."/>
            <person name="Liu M."/>
            <person name="Nguyen H.D."/>
            <person name="Lane F.A."/>
            <person name="Morgan S.W."/>
            <person name="De Vos L."/>
            <person name="Wilken P.M."/>
            <person name="Duong T.A."/>
            <person name="Aylward J."/>
            <person name="Coetzee M.P."/>
            <person name="Dadej K."/>
            <person name="De Beer Z.W."/>
            <person name="Findlay W."/>
            <person name="Havenga M."/>
            <person name="Kolarik M."/>
            <person name="Menzies J.G."/>
            <person name="Naidoo K."/>
            <person name="Pochopski O."/>
            <person name="Shoukouhi P."/>
            <person name="Santana Q.C."/>
            <person name="Seifert K.A."/>
            <person name="Soal N."/>
            <person name="Steenkamp E.T."/>
            <person name="Tatham C.T."/>
            <person name="van der Nest M.A."/>
            <person name="Wingfield M.J."/>
        </authorList>
    </citation>
    <scope>NUCLEOTIDE SEQUENCE [LARGE SCALE GENOMIC DNA]</scope>
    <source>
        <strain evidence="1">CMW44962</strain>
    </source>
</reference>
<organism evidence="1 2">
    <name type="scientific">Teratosphaeria destructans</name>
    <dbReference type="NCBI Taxonomy" id="418781"/>
    <lineage>
        <taxon>Eukaryota</taxon>
        <taxon>Fungi</taxon>
        <taxon>Dikarya</taxon>
        <taxon>Ascomycota</taxon>
        <taxon>Pezizomycotina</taxon>
        <taxon>Dothideomycetes</taxon>
        <taxon>Dothideomycetidae</taxon>
        <taxon>Mycosphaerellales</taxon>
        <taxon>Teratosphaeriaceae</taxon>
        <taxon>Teratosphaeria</taxon>
    </lineage>
</organism>
<dbReference type="Proteomes" id="UP001138500">
    <property type="component" value="Unassembled WGS sequence"/>
</dbReference>
<protein>
    <submittedName>
        <fullName evidence="1">Uncharacterized protein</fullName>
    </submittedName>
</protein>
<dbReference type="AlphaFoldDB" id="A0A9W7SVW1"/>